<feature type="domain" description="MADS-box" evidence="7">
    <location>
        <begin position="1"/>
        <end position="42"/>
    </location>
</feature>
<evidence type="ECO:0000256" key="1">
    <source>
        <dbReference type="ARBA" id="ARBA00004123"/>
    </source>
</evidence>
<keyword evidence="5" id="KW-0539">Nucleus</keyword>
<dbReference type="GO" id="GO:0005634">
    <property type="term" value="C:nucleus"/>
    <property type="evidence" value="ECO:0007669"/>
    <property type="project" value="UniProtKB-SubCell"/>
</dbReference>
<evidence type="ECO:0000256" key="5">
    <source>
        <dbReference type="ARBA" id="ARBA00023242"/>
    </source>
</evidence>
<keyword evidence="10" id="KW-1185">Reference proteome</keyword>
<evidence type="ECO:0000256" key="6">
    <source>
        <dbReference type="SAM" id="Coils"/>
    </source>
</evidence>
<accession>A0AAD5DH52</accession>
<keyword evidence="6" id="KW-0175">Coiled coil</keyword>
<dbReference type="SUPFAM" id="SSF55455">
    <property type="entry name" value="SRF-like"/>
    <property type="match status" value="1"/>
</dbReference>
<keyword evidence="3" id="KW-0238">DNA-binding</keyword>
<dbReference type="PANTHER" id="PTHR48019">
    <property type="entry name" value="SERUM RESPONSE FACTOR HOMOLOG"/>
    <property type="match status" value="1"/>
</dbReference>
<dbReference type="InterPro" id="IPR002100">
    <property type="entry name" value="TF_MADSbox"/>
</dbReference>
<evidence type="ECO:0000313" key="10">
    <source>
        <dbReference type="Proteomes" id="UP001206925"/>
    </source>
</evidence>
<protein>
    <submittedName>
        <fullName evidence="9">Uncharacterized protein</fullName>
    </submittedName>
</protein>
<dbReference type="GO" id="GO:0003677">
    <property type="term" value="F:DNA binding"/>
    <property type="evidence" value="ECO:0007669"/>
    <property type="project" value="UniProtKB-KW"/>
</dbReference>
<dbReference type="Proteomes" id="UP001206925">
    <property type="component" value="Unassembled WGS sequence"/>
</dbReference>
<dbReference type="InterPro" id="IPR050142">
    <property type="entry name" value="MADS-box/MEF2_TF"/>
</dbReference>
<proteinExistence type="predicted"/>
<gene>
    <name evidence="9" type="ORF">M8C21_016486</name>
</gene>
<evidence type="ECO:0000256" key="4">
    <source>
        <dbReference type="ARBA" id="ARBA00023163"/>
    </source>
</evidence>
<reference evidence="9" key="1">
    <citation type="submission" date="2022-06" db="EMBL/GenBank/DDBJ databases">
        <title>Uncovering the hologenomic basis of an extraordinary plant invasion.</title>
        <authorList>
            <person name="Bieker V.C."/>
            <person name="Martin M.D."/>
            <person name="Gilbert T."/>
            <person name="Hodgins K."/>
            <person name="Battlay P."/>
            <person name="Petersen B."/>
            <person name="Wilson J."/>
        </authorList>
    </citation>
    <scope>NUCLEOTIDE SEQUENCE</scope>
    <source>
        <strain evidence="9">AA19_3_7</strain>
        <tissue evidence="9">Leaf</tissue>
    </source>
</reference>
<feature type="coiled-coil region" evidence="6">
    <location>
        <begin position="166"/>
        <end position="193"/>
    </location>
</feature>
<dbReference type="PROSITE" id="PS51297">
    <property type="entry name" value="K_BOX"/>
    <property type="match status" value="1"/>
</dbReference>
<evidence type="ECO:0000259" key="8">
    <source>
        <dbReference type="PROSITE" id="PS51297"/>
    </source>
</evidence>
<name>A0AAD5DH52_AMBAR</name>
<evidence type="ECO:0000256" key="3">
    <source>
        <dbReference type="ARBA" id="ARBA00023125"/>
    </source>
</evidence>
<feature type="domain" description="K-box" evidence="8">
    <location>
        <begin position="61"/>
        <end position="193"/>
    </location>
</feature>
<dbReference type="EMBL" id="JAMZMK010000097">
    <property type="protein sequence ID" value="KAI7757595.1"/>
    <property type="molecule type" value="Genomic_DNA"/>
</dbReference>
<evidence type="ECO:0000259" key="7">
    <source>
        <dbReference type="PROSITE" id="PS50066"/>
    </source>
</evidence>
<dbReference type="InterPro" id="IPR036879">
    <property type="entry name" value="TF_MADSbox_sf"/>
</dbReference>
<dbReference type="Gene3D" id="3.40.1810.10">
    <property type="entry name" value="Transcription factor, MADS-box"/>
    <property type="match status" value="1"/>
</dbReference>
<dbReference type="PRINTS" id="PR00404">
    <property type="entry name" value="MADSDOMAIN"/>
</dbReference>
<keyword evidence="4" id="KW-0804">Transcription</keyword>
<dbReference type="InterPro" id="IPR002487">
    <property type="entry name" value="TF_Kbox"/>
</dbReference>
<dbReference type="SMART" id="SM00432">
    <property type="entry name" value="MADS"/>
    <property type="match status" value="1"/>
</dbReference>
<dbReference type="GO" id="GO:0003700">
    <property type="term" value="F:DNA-binding transcription factor activity"/>
    <property type="evidence" value="ECO:0007669"/>
    <property type="project" value="InterPro"/>
</dbReference>
<sequence>MAVKGRKGLLKKARHLSILCDVDVAVIVFNACGKLYQSSSGSTNSVECILSRYQKTRLKEVENTTNKADEDLRKTFQTCKELLQTVDRLAEMDNAEELSVNDMTQLEQELNAALMQARLRKAHLMMTYVSTLKEKTVILRNLLYVKAKECLAKLALLGAVALAAFVKYTRQKENRLSEENEELKKQVASAKENEYGDGGGLNDLATNQMNSPQLITLPLFIA</sequence>
<keyword evidence="2" id="KW-0805">Transcription regulation</keyword>
<dbReference type="PROSITE" id="PS50066">
    <property type="entry name" value="MADS_BOX_2"/>
    <property type="match status" value="1"/>
</dbReference>
<evidence type="ECO:0000256" key="2">
    <source>
        <dbReference type="ARBA" id="ARBA00023015"/>
    </source>
</evidence>
<comment type="subcellular location">
    <subcellularLocation>
        <location evidence="1">Nucleus</location>
    </subcellularLocation>
</comment>
<comment type="caution">
    <text evidence="9">The sequence shown here is derived from an EMBL/GenBank/DDBJ whole genome shotgun (WGS) entry which is preliminary data.</text>
</comment>
<dbReference type="GO" id="GO:0046983">
    <property type="term" value="F:protein dimerization activity"/>
    <property type="evidence" value="ECO:0007669"/>
    <property type="project" value="InterPro"/>
</dbReference>
<organism evidence="9 10">
    <name type="scientific">Ambrosia artemisiifolia</name>
    <name type="common">Common ragweed</name>
    <dbReference type="NCBI Taxonomy" id="4212"/>
    <lineage>
        <taxon>Eukaryota</taxon>
        <taxon>Viridiplantae</taxon>
        <taxon>Streptophyta</taxon>
        <taxon>Embryophyta</taxon>
        <taxon>Tracheophyta</taxon>
        <taxon>Spermatophyta</taxon>
        <taxon>Magnoliopsida</taxon>
        <taxon>eudicotyledons</taxon>
        <taxon>Gunneridae</taxon>
        <taxon>Pentapetalae</taxon>
        <taxon>asterids</taxon>
        <taxon>campanulids</taxon>
        <taxon>Asterales</taxon>
        <taxon>Asteraceae</taxon>
        <taxon>Asteroideae</taxon>
        <taxon>Heliantheae alliance</taxon>
        <taxon>Heliantheae</taxon>
        <taxon>Ambrosia</taxon>
    </lineage>
</organism>
<dbReference type="AlphaFoldDB" id="A0AAD5DH52"/>
<dbReference type="Pfam" id="PF00319">
    <property type="entry name" value="SRF-TF"/>
    <property type="match status" value="1"/>
</dbReference>
<evidence type="ECO:0000313" key="9">
    <source>
        <dbReference type="EMBL" id="KAI7757595.1"/>
    </source>
</evidence>